<feature type="transmembrane region" description="Helical" evidence="1">
    <location>
        <begin position="7"/>
        <end position="22"/>
    </location>
</feature>
<evidence type="ECO:0000313" key="5">
    <source>
        <dbReference type="Proteomes" id="UP000321057"/>
    </source>
</evidence>
<accession>A0A0D0RQQ3</accession>
<feature type="transmembrane region" description="Helical" evidence="1">
    <location>
        <begin position="243"/>
        <end position="261"/>
    </location>
</feature>
<protein>
    <submittedName>
        <fullName evidence="3">Predicted membrane protein</fullName>
    </submittedName>
</protein>
<evidence type="ECO:0000313" key="4">
    <source>
        <dbReference type="Proteomes" id="UP000255277"/>
    </source>
</evidence>
<feature type="transmembrane region" description="Helical" evidence="1">
    <location>
        <begin position="354"/>
        <end position="375"/>
    </location>
</feature>
<feature type="transmembrane region" description="Helical" evidence="1">
    <location>
        <begin position="325"/>
        <end position="342"/>
    </location>
</feature>
<dbReference type="EMBL" id="BKAX01000001">
    <property type="protein sequence ID" value="GEQ04216.1"/>
    <property type="molecule type" value="Genomic_DNA"/>
</dbReference>
<evidence type="ECO:0000256" key="1">
    <source>
        <dbReference type="SAM" id="Phobius"/>
    </source>
</evidence>
<proteinExistence type="predicted"/>
<dbReference type="EMBL" id="UHDK01000001">
    <property type="protein sequence ID" value="SUM31571.1"/>
    <property type="molecule type" value="Genomic_DNA"/>
</dbReference>
<reference evidence="2 5" key="2">
    <citation type="submission" date="2019-07" db="EMBL/GenBank/DDBJ databases">
        <title>Whole genome shotgun sequence of Staphylococcus gallinarum NBRC 109767.</title>
        <authorList>
            <person name="Hosoyama A."/>
            <person name="Uohara A."/>
            <person name="Ohji S."/>
            <person name="Ichikawa N."/>
        </authorList>
    </citation>
    <scope>NUCLEOTIDE SEQUENCE [LARGE SCALE GENOMIC DNA]</scope>
    <source>
        <strain evidence="2 5">NBRC 109767</strain>
    </source>
</reference>
<feature type="transmembrane region" description="Helical" evidence="1">
    <location>
        <begin position="51"/>
        <end position="73"/>
    </location>
</feature>
<keyword evidence="1" id="KW-0812">Transmembrane</keyword>
<sequence length="405" mass="46329">MKFKKELLLIIPLILLFALALWYGWLNIFLIVIINLLILMYLLISKLNIKLFLLIIIQWLIYLTALITHKYFIELPGSGNDDVRFEKLAIGYYNHLALNMNVNVFQSSTAYSKLLSFVYFLGKPFEILPGLVNITVHTICVILLYKIVVNVFGNQKVAIISSYLFVLYPLTLINTVITLREIYVILFVLIFTLAILKYHDSKRILYLFISILAIVLGSVFHVGMVGLLAVLGVYFCLFSKQNFLFKSIVVIVSLLALLLFITKTDNTKIQNSLGTGETVEVNEMTGSRADYISPAERGGLSTKVKQEVFFAFKPFPWEIRTASDMIGFINILLIVISFILGIKIYRKTKNQKVLIILIIVALSFMVFALGTYNYGSALRHRDKTSLLLIMFICQYYFGRKKLNEQ</sequence>
<feature type="transmembrane region" description="Helical" evidence="1">
    <location>
        <begin position="28"/>
        <end position="44"/>
    </location>
</feature>
<evidence type="ECO:0000313" key="3">
    <source>
        <dbReference type="EMBL" id="SUM31571.1"/>
    </source>
</evidence>
<keyword evidence="5" id="KW-1185">Reference proteome</keyword>
<feature type="transmembrane region" description="Helical" evidence="1">
    <location>
        <begin position="205"/>
        <end position="231"/>
    </location>
</feature>
<reference evidence="3 4" key="1">
    <citation type="submission" date="2018-06" db="EMBL/GenBank/DDBJ databases">
        <authorList>
            <consortium name="Pathogen Informatics"/>
            <person name="Doyle S."/>
        </authorList>
    </citation>
    <scope>NUCLEOTIDE SEQUENCE [LARGE SCALE GENOMIC DNA]</scope>
    <source>
        <strain evidence="3 4">NCTC12195</strain>
    </source>
</reference>
<keyword evidence="1" id="KW-0472">Membrane</keyword>
<dbReference type="Proteomes" id="UP000321057">
    <property type="component" value="Unassembled WGS sequence"/>
</dbReference>
<dbReference type="AlphaFoldDB" id="A0A0D0RQQ3"/>
<evidence type="ECO:0000313" key="2">
    <source>
        <dbReference type="EMBL" id="GEQ04216.1"/>
    </source>
</evidence>
<dbReference type="OrthoDB" id="5787206at2"/>
<name>A0A0D0RQQ3_STAGA</name>
<feature type="transmembrane region" description="Helical" evidence="1">
    <location>
        <begin position="157"/>
        <end position="176"/>
    </location>
</feature>
<dbReference type="STRING" id="1293.SH09_02160"/>
<dbReference type="Proteomes" id="UP000255277">
    <property type="component" value="Unassembled WGS sequence"/>
</dbReference>
<dbReference type="RefSeq" id="WP_042737980.1">
    <property type="nucleotide sequence ID" value="NZ_BKAX01000001.1"/>
</dbReference>
<organism evidence="3 4">
    <name type="scientific">Staphylococcus gallinarum</name>
    <dbReference type="NCBI Taxonomy" id="1293"/>
    <lineage>
        <taxon>Bacteria</taxon>
        <taxon>Bacillati</taxon>
        <taxon>Bacillota</taxon>
        <taxon>Bacilli</taxon>
        <taxon>Bacillales</taxon>
        <taxon>Staphylococcaceae</taxon>
        <taxon>Staphylococcus</taxon>
    </lineage>
</organism>
<gene>
    <name evidence="3" type="ORF">NCTC12195_01005</name>
    <name evidence="2" type="ORF">SGA02_00440</name>
</gene>
<keyword evidence="1" id="KW-1133">Transmembrane helix</keyword>
<feature type="transmembrane region" description="Helical" evidence="1">
    <location>
        <begin position="127"/>
        <end position="145"/>
    </location>
</feature>